<dbReference type="PANTHER" id="PTHR13182:SF8">
    <property type="entry name" value="CYTOPLASMIC 60S SUBUNIT BIOGENESIS FACTOR ZNF622"/>
    <property type="match status" value="1"/>
</dbReference>
<comment type="caution">
    <text evidence="3">The sequence shown here is derived from an EMBL/GenBank/DDBJ whole genome shotgun (WGS) entry which is preliminary data.</text>
</comment>
<dbReference type="PROSITE" id="PS00028">
    <property type="entry name" value="ZINC_FINGER_C2H2_1"/>
    <property type="match status" value="1"/>
</dbReference>
<dbReference type="InterPro" id="IPR041661">
    <property type="entry name" value="ZN622/Rei1/Reh1_Znf-C2H2"/>
</dbReference>
<evidence type="ECO:0000259" key="2">
    <source>
        <dbReference type="PROSITE" id="PS00028"/>
    </source>
</evidence>
<feature type="compositionally biased region" description="Basic and acidic residues" evidence="1">
    <location>
        <begin position="365"/>
        <end position="383"/>
    </location>
</feature>
<dbReference type="InterPro" id="IPR013087">
    <property type="entry name" value="Znf_C2H2_type"/>
</dbReference>
<dbReference type="SUPFAM" id="SSF57667">
    <property type="entry name" value="beta-beta-alpha zinc fingers"/>
    <property type="match status" value="1"/>
</dbReference>
<sequence>MVFEPSATTPTTLKTMNATAIDERTDTMNGNRIKEPRPATATCYSCNMCRISYLNVREQRVHMKELWHVSNIKRRIDSLPPISRDEFDAPLATMGQSINSRTSLTTTKKKKKKRIIINERSSSDIIRNHANSDEDSGSSEDLDSQPSPFQCLFCKDCFDKEEDGLSQNLTHMRKAHNFRIPNADKVSDVESLTGYLATEICTWRECLYCGAMKDSKAAIQSHMRDRGHCVLNLEREPELCGFWESDGEEDEGEGREEKRVIECDGTIRFPSGKIVASKTTGSTSQKSLRKRRDARGALILTIDEAGNNDPPSTNEEPESPYLTTAPPSSSRQLSRREAMGLTGISPQQRQLLILGEKKAQRTEAMARRAREWVNAESANKQEFDQLNNRGKHGKQNHKLLPR</sequence>
<dbReference type="Proteomes" id="UP000490939">
    <property type="component" value="Unassembled WGS sequence"/>
</dbReference>
<evidence type="ECO:0000256" key="1">
    <source>
        <dbReference type="SAM" id="MobiDB-lite"/>
    </source>
</evidence>
<feature type="compositionally biased region" description="Acidic residues" evidence="1">
    <location>
        <begin position="133"/>
        <end position="143"/>
    </location>
</feature>
<dbReference type="InterPro" id="IPR036236">
    <property type="entry name" value="Znf_C2H2_sf"/>
</dbReference>
<dbReference type="InterPro" id="IPR040025">
    <property type="entry name" value="Znf622/Rei1/Reh1"/>
</dbReference>
<dbReference type="EMBL" id="WNWR01000406">
    <property type="protein sequence ID" value="KAE9979730.1"/>
    <property type="molecule type" value="Genomic_DNA"/>
</dbReference>
<evidence type="ECO:0000313" key="3">
    <source>
        <dbReference type="EMBL" id="KAE9979730.1"/>
    </source>
</evidence>
<feature type="region of interest" description="Disordered" evidence="1">
    <location>
        <begin position="365"/>
        <end position="402"/>
    </location>
</feature>
<dbReference type="AlphaFoldDB" id="A0A8H3V0G9"/>
<name>A0A8H3V0G9_VENIN</name>
<dbReference type="Pfam" id="PF12756">
    <property type="entry name" value="zf-C2H2_2"/>
    <property type="match status" value="1"/>
</dbReference>
<feature type="compositionally biased region" description="Basic residues" evidence="1">
    <location>
        <begin position="389"/>
        <end position="402"/>
    </location>
</feature>
<feature type="region of interest" description="Disordered" evidence="1">
    <location>
        <begin position="123"/>
        <end position="145"/>
    </location>
</feature>
<dbReference type="GO" id="GO:0042273">
    <property type="term" value="P:ribosomal large subunit biogenesis"/>
    <property type="evidence" value="ECO:0007669"/>
    <property type="project" value="TreeGrafter"/>
</dbReference>
<dbReference type="GO" id="GO:0030687">
    <property type="term" value="C:preribosome, large subunit precursor"/>
    <property type="evidence" value="ECO:0007669"/>
    <property type="project" value="TreeGrafter"/>
</dbReference>
<feature type="region of interest" description="Disordered" evidence="1">
    <location>
        <begin position="300"/>
        <end position="344"/>
    </location>
</feature>
<feature type="domain" description="C2H2-type" evidence="2">
    <location>
        <begin position="46"/>
        <end position="68"/>
    </location>
</feature>
<proteinExistence type="predicted"/>
<accession>A0A8H3V0G9</accession>
<protein>
    <recommendedName>
        <fullName evidence="2">C2H2-type domain-containing protein</fullName>
    </recommendedName>
</protein>
<evidence type="ECO:0000313" key="4">
    <source>
        <dbReference type="Proteomes" id="UP000490939"/>
    </source>
</evidence>
<dbReference type="PANTHER" id="PTHR13182">
    <property type="entry name" value="ZINC FINGER PROTEIN 622"/>
    <property type="match status" value="1"/>
</dbReference>
<feature type="compositionally biased region" description="Polar residues" evidence="1">
    <location>
        <begin position="321"/>
        <end position="332"/>
    </location>
</feature>
<organism evidence="3 4">
    <name type="scientific">Venturia inaequalis</name>
    <name type="common">Apple scab fungus</name>
    <dbReference type="NCBI Taxonomy" id="5025"/>
    <lineage>
        <taxon>Eukaryota</taxon>
        <taxon>Fungi</taxon>
        <taxon>Dikarya</taxon>
        <taxon>Ascomycota</taxon>
        <taxon>Pezizomycotina</taxon>
        <taxon>Dothideomycetes</taxon>
        <taxon>Pleosporomycetidae</taxon>
        <taxon>Venturiales</taxon>
        <taxon>Venturiaceae</taxon>
        <taxon>Venturia</taxon>
    </lineage>
</organism>
<keyword evidence="4" id="KW-1185">Reference proteome</keyword>
<gene>
    <name evidence="3" type="ORF">EG327_006914</name>
</gene>
<reference evidence="3 4" key="1">
    <citation type="submission" date="2019-07" db="EMBL/GenBank/DDBJ databases">
        <title>Venturia inaequalis Genome Resource.</title>
        <authorList>
            <person name="Lichtner F.J."/>
        </authorList>
    </citation>
    <scope>NUCLEOTIDE SEQUENCE [LARGE SCALE GENOMIC DNA]</scope>
    <source>
        <strain evidence="3 4">DMI_063113</strain>
    </source>
</reference>